<evidence type="ECO:0000259" key="13">
    <source>
        <dbReference type="PROSITE" id="PS51192"/>
    </source>
</evidence>
<evidence type="ECO:0000256" key="9">
    <source>
        <dbReference type="ARBA" id="ARBA00074363"/>
    </source>
</evidence>
<dbReference type="InterPro" id="IPR050079">
    <property type="entry name" value="DEAD_box_RNA_helicase"/>
</dbReference>
<dbReference type="InterPro" id="IPR000629">
    <property type="entry name" value="RNA-helicase_DEAD-box_CS"/>
</dbReference>
<evidence type="ECO:0000313" key="16">
    <source>
        <dbReference type="EMBL" id="RCW96454.1"/>
    </source>
</evidence>
<feature type="domain" description="Helicase C-terminal" evidence="14">
    <location>
        <begin position="218"/>
        <end position="383"/>
    </location>
</feature>
<evidence type="ECO:0000259" key="15">
    <source>
        <dbReference type="PROSITE" id="PS51195"/>
    </source>
</evidence>
<accession>A0A368ZN13</accession>
<dbReference type="SMART" id="SM00487">
    <property type="entry name" value="DEXDc"/>
    <property type="match status" value="1"/>
</dbReference>
<dbReference type="InterPro" id="IPR044742">
    <property type="entry name" value="DEAD/DEAH_RhlB"/>
</dbReference>
<dbReference type="GO" id="GO:0042255">
    <property type="term" value="P:ribosome assembly"/>
    <property type="evidence" value="ECO:0007669"/>
    <property type="project" value="UniProtKB-ARBA"/>
</dbReference>
<dbReference type="SUPFAM" id="SSF52540">
    <property type="entry name" value="P-loop containing nucleoside triphosphate hydrolases"/>
    <property type="match status" value="1"/>
</dbReference>
<reference evidence="16 17" key="1">
    <citation type="submission" date="2018-07" db="EMBL/GenBank/DDBJ databases">
        <title>Genomic Encyclopedia of Type Strains, Phase III (KMG-III): the genomes of soil and plant-associated and newly described type strains.</title>
        <authorList>
            <person name="Whitman W."/>
        </authorList>
    </citation>
    <scope>NUCLEOTIDE SEQUENCE [LARGE SCALE GENOMIC DNA]</scope>
    <source>
        <strain evidence="16 17">CECT 7731</strain>
    </source>
</reference>
<dbReference type="PANTHER" id="PTHR47959">
    <property type="entry name" value="ATP-DEPENDENT RNA HELICASE RHLE-RELATED"/>
    <property type="match status" value="1"/>
</dbReference>
<evidence type="ECO:0000256" key="2">
    <source>
        <dbReference type="ARBA" id="ARBA00022490"/>
    </source>
</evidence>
<dbReference type="InterPro" id="IPR001650">
    <property type="entry name" value="Helicase_C-like"/>
</dbReference>
<gene>
    <name evidence="16" type="ORF">DFP77_1347</name>
</gene>
<feature type="domain" description="Helicase ATP-binding" evidence="13">
    <location>
        <begin position="32"/>
        <end position="207"/>
    </location>
</feature>
<comment type="caution">
    <text evidence="16">The sequence shown here is derived from an EMBL/GenBank/DDBJ whole genome shotgun (WGS) entry which is preliminary data.</text>
</comment>
<dbReference type="FunFam" id="3.40.50.300:FF:000108">
    <property type="entry name" value="ATP-dependent RNA helicase RhlE"/>
    <property type="match status" value="1"/>
</dbReference>
<dbReference type="EMBL" id="QPJQ01000034">
    <property type="protein sequence ID" value="RCW96454.1"/>
    <property type="molecule type" value="Genomic_DNA"/>
</dbReference>
<evidence type="ECO:0000256" key="7">
    <source>
        <dbReference type="ARBA" id="ARBA00038437"/>
    </source>
</evidence>
<dbReference type="InterPro" id="IPR027417">
    <property type="entry name" value="P-loop_NTPase"/>
</dbReference>
<evidence type="ECO:0000256" key="10">
    <source>
        <dbReference type="PROSITE-ProRule" id="PRU00552"/>
    </source>
</evidence>
<dbReference type="PROSITE" id="PS51192">
    <property type="entry name" value="HELICASE_ATP_BIND_1"/>
    <property type="match status" value="1"/>
</dbReference>
<proteinExistence type="inferred from homology"/>
<dbReference type="GO" id="GO:0009266">
    <property type="term" value="P:response to temperature stimulus"/>
    <property type="evidence" value="ECO:0007669"/>
    <property type="project" value="UniProtKB-ARBA"/>
</dbReference>
<dbReference type="InterPro" id="IPR014001">
    <property type="entry name" value="Helicase_ATP-bd"/>
</dbReference>
<evidence type="ECO:0000313" key="17">
    <source>
        <dbReference type="Proteomes" id="UP000253506"/>
    </source>
</evidence>
<keyword evidence="2" id="KW-0963">Cytoplasm</keyword>
<feature type="compositionally biased region" description="Basic and acidic residues" evidence="12">
    <location>
        <begin position="386"/>
        <end position="398"/>
    </location>
</feature>
<dbReference type="PROSITE" id="PS51194">
    <property type="entry name" value="HELICASE_CTER"/>
    <property type="match status" value="1"/>
</dbReference>
<dbReference type="InterPro" id="IPR014014">
    <property type="entry name" value="RNA_helicase_DEAD_Q_motif"/>
</dbReference>
<comment type="catalytic activity">
    <reaction evidence="8">
        <text>ATP + H2O = ADP + phosphate + H(+)</text>
        <dbReference type="Rhea" id="RHEA:13065"/>
        <dbReference type="ChEBI" id="CHEBI:15377"/>
        <dbReference type="ChEBI" id="CHEBI:15378"/>
        <dbReference type="ChEBI" id="CHEBI:30616"/>
        <dbReference type="ChEBI" id="CHEBI:43474"/>
        <dbReference type="ChEBI" id="CHEBI:456216"/>
        <dbReference type="EC" id="3.6.4.13"/>
    </reaction>
</comment>
<dbReference type="AlphaFoldDB" id="A0A368ZN13"/>
<organism evidence="16 17">
    <name type="scientific">Marinomonas foliarum</name>
    <dbReference type="NCBI Taxonomy" id="491950"/>
    <lineage>
        <taxon>Bacteria</taxon>
        <taxon>Pseudomonadati</taxon>
        <taxon>Pseudomonadota</taxon>
        <taxon>Gammaproteobacteria</taxon>
        <taxon>Oceanospirillales</taxon>
        <taxon>Oceanospirillaceae</taxon>
        <taxon>Marinomonas</taxon>
    </lineage>
</organism>
<evidence type="ECO:0000256" key="4">
    <source>
        <dbReference type="ARBA" id="ARBA00022801"/>
    </source>
</evidence>
<evidence type="ECO:0000256" key="5">
    <source>
        <dbReference type="ARBA" id="ARBA00022806"/>
    </source>
</evidence>
<protein>
    <recommendedName>
        <fullName evidence="9">DEAD-box ATP-dependent RNA helicase RhpA</fullName>
        <ecNumber evidence="1">3.6.4.13</ecNumber>
    </recommendedName>
</protein>
<keyword evidence="5 11" id="KW-0347">Helicase</keyword>
<dbReference type="InterPro" id="IPR011545">
    <property type="entry name" value="DEAD/DEAH_box_helicase_dom"/>
</dbReference>
<dbReference type="PANTHER" id="PTHR47959:SF7">
    <property type="entry name" value="ATP-DEPENDENT RNA HELICASE DEAD BOX FAMILY"/>
    <property type="match status" value="1"/>
</dbReference>
<dbReference type="GO" id="GO:0005524">
    <property type="term" value="F:ATP binding"/>
    <property type="evidence" value="ECO:0007669"/>
    <property type="project" value="UniProtKB-KW"/>
</dbReference>
<keyword evidence="4 11" id="KW-0378">Hydrolase</keyword>
<dbReference type="PROSITE" id="PS00039">
    <property type="entry name" value="DEAD_ATP_HELICASE"/>
    <property type="match status" value="1"/>
</dbReference>
<feature type="region of interest" description="Disordered" evidence="12">
    <location>
        <begin position="386"/>
        <end position="416"/>
    </location>
</feature>
<dbReference type="RefSeq" id="WP_114413151.1">
    <property type="nucleotide sequence ID" value="NZ_QPJQ01000034.1"/>
</dbReference>
<dbReference type="PROSITE" id="PS51195">
    <property type="entry name" value="Q_MOTIF"/>
    <property type="match status" value="1"/>
</dbReference>
<feature type="domain" description="DEAD-box RNA helicase Q" evidence="15">
    <location>
        <begin position="1"/>
        <end position="29"/>
    </location>
</feature>
<feature type="short sequence motif" description="Q motif" evidence="10">
    <location>
        <begin position="1"/>
        <end position="29"/>
    </location>
</feature>
<evidence type="ECO:0000256" key="3">
    <source>
        <dbReference type="ARBA" id="ARBA00022741"/>
    </source>
</evidence>
<dbReference type="OrthoDB" id="9808889at2"/>
<dbReference type="Pfam" id="PF00271">
    <property type="entry name" value="Helicase_C"/>
    <property type="match status" value="1"/>
</dbReference>
<sequence length="416" mass="46179">MSFASLGLHQDILLQVQNLGYPTPTPIQQAAIPAVLAKKDLMAGAQTGTGKTAAFALPLLHQILTTESNDNPLGIQVLVLTPTRELAQQVHASFEKYSANTLVKSVVAYGGASINVQLDALRNGCQVLVATPGRLLELIMKNLIDLSDLKSLVLDEADRMLDMGFIIDIQRILKKLPETRQTLFFSATFNDEIFALSKTLLKDPQLIEVDNRNTTASKVEQTIYAVDKNRKSALISYLIGSKNWQQVLIFTRTKQGANELAKEMQKDGIATQSIHGDKSQGARDRVLTDFKNGKVRALVATDVAARGIDIDQLQYVINHELPYNAEDYIHRIGRTGRAGATGIAISLITEKERYLLTDIEKMLDEQFIPQWLSGFEPDLNIIDNSAKRREPSKKELRAKALGFSSSTDKKPKRKRR</sequence>
<comment type="similarity">
    <text evidence="7 11">Belongs to the DEAD box helicase family.</text>
</comment>
<evidence type="ECO:0000259" key="14">
    <source>
        <dbReference type="PROSITE" id="PS51194"/>
    </source>
</evidence>
<evidence type="ECO:0000256" key="12">
    <source>
        <dbReference type="SAM" id="MobiDB-lite"/>
    </source>
</evidence>
<keyword evidence="3 11" id="KW-0547">Nucleotide-binding</keyword>
<dbReference type="GO" id="GO:0003724">
    <property type="term" value="F:RNA helicase activity"/>
    <property type="evidence" value="ECO:0007669"/>
    <property type="project" value="UniProtKB-EC"/>
</dbReference>
<dbReference type="EC" id="3.6.4.13" evidence="1"/>
<keyword evidence="6 11" id="KW-0067">ATP-binding</keyword>
<dbReference type="FunFam" id="3.40.50.300:FF:000468">
    <property type="entry name" value="ATP-dependent RNA helicase RhlE"/>
    <property type="match status" value="1"/>
</dbReference>
<dbReference type="SMART" id="SM00490">
    <property type="entry name" value="HELICc"/>
    <property type="match status" value="1"/>
</dbReference>
<dbReference type="GO" id="GO:0003676">
    <property type="term" value="F:nucleic acid binding"/>
    <property type="evidence" value="ECO:0007669"/>
    <property type="project" value="InterPro"/>
</dbReference>
<dbReference type="Gene3D" id="3.40.50.300">
    <property type="entry name" value="P-loop containing nucleotide triphosphate hydrolases"/>
    <property type="match status" value="2"/>
</dbReference>
<dbReference type="CDD" id="cd18787">
    <property type="entry name" value="SF2_C_DEAD"/>
    <property type="match status" value="1"/>
</dbReference>
<name>A0A368ZN13_9GAMM</name>
<dbReference type="GO" id="GO:0016787">
    <property type="term" value="F:hydrolase activity"/>
    <property type="evidence" value="ECO:0007669"/>
    <property type="project" value="UniProtKB-KW"/>
</dbReference>
<evidence type="ECO:0000256" key="11">
    <source>
        <dbReference type="RuleBase" id="RU000492"/>
    </source>
</evidence>
<dbReference type="Pfam" id="PF00270">
    <property type="entry name" value="DEAD"/>
    <property type="match status" value="1"/>
</dbReference>
<dbReference type="Proteomes" id="UP000253506">
    <property type="component" value="Unassembled WGS sequence"/>
</dbReference>
<evidence type="ECO:0000256" key="1">
    <source>
        <dbReference type="ARBA" id="ARBA00012552"/>
    </source>
</evidence>
<evidence type="ECO:0000256" key="8">
    <source>
        <dbReference type="ARBA" id="ARBA00047984"/>
    </source>
</evidence>
<dbReference type="GO" id="GO:0005829">
    <property type="term" value="C:cytosol"/>
    <property type="evidence" value="ECO:0007669"/>
    <property type="project" value="TreeGrafter"/>
</dbReference>
<evidence type="ECO:0000256" key="6">
    <source>
        <dbReference type="ARBA" id="ARBA00022840"/>
    </source>
</evidence>
<dbReference type="CDD" id="cd00268">
    <property type="entry name" value="DEADc"/>
    <property type="match status" value="1"/>
</dbReference>